<accession>A0AAN8KJU0</accession>
<protein>
    <submittedName>
        <fullName evidence="1">Uncharacterized protein</fullName>
    </submittedName>
</protein>
<evidence type="ECO:0000313" key="1">
    <source>
        <dbReference type="EMBL" id="KAK6292838.1"/>
    </source>
</evidence>
<reference evidence="1 2" key="1">
    <citation type="submission" date="2021-04" db="EMBL/GenBank/DDBJ databases">
        <authorList>
            <person name="De Guttry C."/>
            <person name="Zahm M."/>
            <person name="Klopp C."/>
            <person name="Cabau C."/>
            <person name="Louis A."/>
            <person name="Berthelot C."/>
            <person name="Parey E."/>
            <person name="Roest Crollius H."/>
            <person name="Montfort J."/>
            <person name="Robinson-Rechavi M."/>
            <person name="Bucao C."/>
            <person name="Bouchez O."/>
            <person name="Gislard M."/>
            <person name="Lluch J."/>
            <person name="Milhes M."/>
            <person name="Lampietro C."/>
            <person name="Lopez Roques C."/>
            <person name="Donnadieu C."/>
            <person name="Braasch I."/>
            <person name="Desvignes T."/>
            <person name="Postlethwait J."/>
            <person name="Bobe J."/>
            <person name="Wedekind C."/>
            <person name="Guiguen Y."/>
        </authorList>
    </citation>
    <scope>NUCLEOTIDE SEQUENCE [LARGE SCALE GENOMIC DNA]</scope>
    <source>
        <strain evidence="1">Cs_M1</strain>
        <tissue evidence="1">Blood</tissue>
    </source>
</reference>
<dbReference type="AlphaFoldDB" id="A0AAN8KJU0"/>
<gene>
    <name evidence="1" type="ORF">J4Q44_G00363390</name>
</gene>
<dbReference type="EMBL" id="JAGTTL010000037">
    <property type="protein sequence ID" value="KAK6292838.1"/>
    <property type="molecule type" value="Genomic_DNA"/>
</dbReference>
<evidence type="ECO:0000313" key="2">
    <source>
        <dbReference type="Proteomes" id="UP001356427"/>
    </source>
</evidence>
<sequence length="99" mass="11068">MLLPDRVSVRRLPSVPEPPWFPSCRAVGWAIAGEHSFHIAEIRSVRHMLESSRTDKDLDLTVWRGEDPWLSSTVAPWPLSPAPLSPAYRTDTDCGAKSC</sequence>
<comment type="caution">
    <text evidence="1">The sequence shown here is derived from an EMBL/GenBank/DDBJ whole genome shotgun (WGS) entry which is preliminary data.</text>
</comment>
<dbReference type="Proteomes" id="UP001356427">
    <property type="component" value="Unassembled WGS sequence"/>
</dbReference>
<keyword evidence="2" id="KW-1185">Reference proteome</keyword>
<name>A0AAN8KJU0_9TELE</name>
<proteinExistence type="predicted"/>
<organism evidence="1 2">
    <name type="scientific">Coregonus suidteri</name>
    <dbReference type="NCBI Taxonomy" id="861788"/>
    <lineage>
        <taxon>Eukaryota</taxon>
        <taxon>Metazoa</taxon>
        <taxon>Chordata</taxon>
        <taxon>Craniata</taxon>
        <taxon>Vertebrata</taxon>
        <taxon>Euteleostomi</taxon>
        <taxon>Actinopterygii</taxon>
        <taxon>Neopterygii</taxon>
        <taxon>Teleostei</taxon>
        <taxon>Protacanthopterygii</taxon>
        <taxon>Salmoniformes</taxon>
        <taxon>Salmonidae</taxon>
        <taxon>Coregoninae</taxon>
        <taxon>Coregonus</taxon>
    </lineage>
</organism>